<accession>A0A328VBC1</accession>
<dbReference type="AlphaFoldDB" id="A0A328VBC1"/>
<keyword evidence="3" id="KW-1185">Reference proteome</keyword>
<comment type="caution">
    <text evidence="2">The sequence shown here is derived from an EMBL/GenBank/DDBJ whole genome shotgun (WGS) entry which is preliminary data.</text>
</comment>
<feature type="transmembrane region" description="Helical" evidence="1">
    <location>
        <begin position="105"/>
        <end position="122"/>
    </location>
</feature>
<gene>
    <name evidence="2" type="ORF">A4R35_00945</name>
</gene>
<organism evidence="2 3">
    <name type="scientific">Thermogemmatispora tikiterensis</name>
    <dbReference type="NCBI Taxonomy" id="1825093"/>
    <lineage>
        <taxon>Bacteria</taxon>
        <taxon>Bacillati</taxon>
        <taxon>Chloroflexota</taxon>
        <taxon>Ktedonobacteria</taxon>
        <taxon>Thermogemmatisporales</taxon>
        <taxon>Thermogemmatisporaceae</taxon>
        <taxon>Thermogemmatispora</taxon>
    </lineage>
</organism>
<evidence type="ECO:0000313" key="3">
    <source>
        <dbReference type="Proteomes" id="UP000248706"/>
    </source>
</evidence>
<proteinExistence type="predicted"/>
<keyword evidence="1" id="KW-0472">Membrane</keyword>
<dbReference type="EMBL" id="MCIF01000002">
    <property type="protein sequence ID" value="RAQ94079.1"/>
    <property type="molecule type" value="Genomic_DNA"/>
</dbReference>
<name>A0A328VBC1_9CHLR</name>
<keyword evidence="1" id="KW-0812">Transmembrane</keyword>
<keyword evidence="1" id="KW-1133">Transmembrane helix</keyword>
<reference evidence="2 3" key="1">
    <citation type="submission" date="2016-08" db="EMBL/GenBank/DDBJ databases">
        <title>Analysis of Carbohydrate Active Enzymes in Thermogemmatispora T81 Reveals Carbohydrate Degradation Ability.</title>
        <authorList>
            <person name="Tomazini A."/>
            <person name="Lal S."/>
            <person name="Stott M."/>
            <person name="Henrissat B."/>
            <person name="Polikarpov I."/>
            <person name="Sparling R."/>
            <person name="Levin D.B."/>
        </authorList>
    </citation>
    <scope>NUCLEOTIDE SEQUENCE [LARGE SCALE GENOMIC DNA]</scope>
    <source>
        <strain evidence="2 3">T81</strain>
    </source>
</reference>
<dbReference type="RefSeq" id="WP_112425688.1">
    <property type="nucleotide sequence ID" value="NZ_MCIF01000002.1"/>
</dbReference>
<evidence type="ECO:0000313" key="2">
    <source>
        <dbReference type="EMBL" id="RAQ94079.1"/>
    </source>
</evidence>
<dbReference type="Proteomes" id="UP000248706">
    <property type="component" value="Unassembled WGS sequence"/>
</dbReference>
<sequence length="138" mass="15645">MSPREKALYHQIHPLKLLTDISAEIISIYYCWQRRLLSGLLIAVLPPVVASFLIMRLVDLEPYRRSAAGAYLKRHMTPTVVAMRMLGTCVTHLGAWLRWPTLMGSGYGLILFAWFHGLLPVLGRSKGDIARQDRARTT</sequence>
<feature type="transmembrane region" description="Helical" evidence="1">
    <location>
        <begin position="36"/>
        <end position="58"/>
    </location>
</feature>
<evidence type="ECO:0000256" key="1">
    <source>
        <dbReference type="SAM" id="Phobius"/>
    </source>
</evidence>
<protein>
    <submittedName>
        <fullName evidence="2">Uncharacterized protein</fullName>
    </submittedName>
</protein>
<dbReference type="OrthoDB" id="331591at2"/>